<dbReference type="SMART" id="SM00245">
    <property type="entry name" value="TSPc"/>
    <property type="match status" value="1"/>
</dbReference>
<evidence type="ECO:0000256" key="6">
    <source>
        <dbReference type="SAM" id="MobiDB-lite"/>
    </source>
</evidence>
<gene>
    <name evidence="8" type="ORF">B9G79_13740</name>
</gene>
<dbReference type="SMART" id="SM00228">
    <property type="entry name" value="PDZ"/>
    <property type="match status" value="1"/>
</dbReference>
<dbReference type="GO" id="GO:0007165">
    <property type="term" value="P:signal transduction"/>
    <property type="evidence" value="ECO:0007669"/>
    <property type="project" value="TreeGrafter"/>
</dbReference>
<evidence type="ECO:0000313" key="9">
    <source>
        <dbReference type="Proteomes" id="UP000197003"/>
    </source>
</evidence>
<dbReference type="InterPro" id="IPR029045">
    <property type="entry name" value="ClpP/crotonase-like_dom_sf"/>
</dbReference>
<dbReference type="GO" id="GO:0008236">
    <property type="term" value="F:serine-type peptidase activity"/>
    <property type="evidence" value="ECO:0007669"/>
    <property type="project" value="UniProtKB-KW"/>
</dbReference>
<feature type="region of interest" description="Disordered" evidence="6">
    <location>
        <begin position="617"/>
        <end position="637"/>
    </location>
</feature>
<dbReference type="GO" id="GO:0004175">
    <property type="term" value="F:endopeptidase activity"/>
    <property type="evidence" value="ECO:0007669"/>
    <property type="project" value="TreeGrafter"/>
</dbReference>
<dbReference type="Pfam" id="PF00595">
    <property type="entry name" value="PDZ"/>
    <property type="match status" value="1"/>
</dbReference>
<keyword evidence="2 5" id="KW-0645">Protease</keyword>
<dbReference type="RefSeq" id="WP_088566020.1">
    <property type="nucleotide sequence ID" value="NZ_CP020946.1"/>
</dbReference>
<evidence type="ECO:0000259" key="7">
    <source>
        <dbReference type="PROSITE" id="PS50106"/>
    </source>
</evidence>
<evidence type="ECO:0000256" key="1">
    <source>
        <dbReference type="ARBA" id="ARBA00009179"/>
    </source>
</evidence>
<dbReference type="InterPro" id="IPR005151">
    <property type="entry name" value="Tail-specific_protease"/>
</dbReference>
<dbReference type="GO" id="GO:0006508">
    <property type="term" value="P:proteolysis"/>
    <property type="evidence" value="ECO:0007669"/>
    <property type="project" value="UniProtKB-KW"/>
</dbReference>
<evidence type="ECO:0000256" key="4">
    <source>
        <dbReference type="ARBA" id="ARBA00022825"/>
    </source>
</evidence>
<dbReference type="PANTHER" id="PTHR32060:SF22">
    <property type="entry name" value="CARBOXYL-TERMINAL-PROCESSING PEPTIDASE 3, CHLOROPLASTIC"/>
    <property type="match status" value="1"/>
</dbReference>
<dbReference type="Gene3D" id="3.30.750.44">
    <property type="match status" value="1"/>
</dbReference>
<proteinExistence type="inferred from homology"/>
<evidence type="ECO:0000256" key="2">
    <source>
        <dbReference type="ARBA" id="ARBA00022670"/>
    </source>
</evidence>
<evidence type="ECO:0000313" key="8">
    <source>
        <dbReference type="EMBL" id="ASD64557.1"/>
    </source>
</evidence>
<name>A0A1Z3NAS6_BDEBC</name>
<dbReference type="OrthoDB" id="5287407at2"/>
<dbReference type="InterPro" id="IPR004447">
    <property type="entry name" value="Peptidase_S41A"/>
</dbReference>
<reference evidence="8 9" key="1">
    <citation type="submission" date="2017-04" db="EMBL/GenBank/DDBJ databases">
        <title>Whole genome sequence of Bdellovibrio bacteriovorus strain SSB218315.</title>
        <authorList>
            <person name="Oyedara O."/>
            <person name="Rodriguez-Perez M.A."/>
        </authorList>
    </citation>
    <scope>NUCLEOTIDE SEQUENCE [LARGE SCALE GENOMIC DNA]</scope>
    <source>
        <strain evidence="8 9">SSB218315</strain>
    </source>
</reference>
<dbReference type="PROSITE" id="PS50106">
    <property type="entry name" value="PDZ"/>
    <property type="match status" value="1"/>
</dbReference>
<dbReference type="Proteomes" id="UP000197003">
    <property type="component" value="Chromosome"/>
</dbReference>
<keyword evidence="3 5" id="KW-0378">Hydrolase</keyword>
<dbReference type="EMBL" id="CP020946">
    <property type="protein sequence ID" value="ASD64557.1"/>
    <property type="molecule type" value="Genomic_DNA"/>
</dbReference>
<protein>
    <submittedName>
        <fullName evidence="8">Tail-specific protease</fullName>
    </submittedName>
</protein>
<keyword evidence="4 5" id="KW-0720">Serine protease</keyword>
<dbReference type="AlphaFoldDB" id="A0A1Z3NAS6"/>
<dbReference type="Pfam" id="PF17804">
    <property type="entry name" value="TSP_NTD"/>
    <property type="match status" value="1"/>
</dbReference>
<dbReference type="Gene3D" id="3.90.226.10">
    <property type="entry name" value="2-enoyl-CoA Hydratase, Chain A, domain 1"/>
    <property type="match status" value="1"/>
</dbReference>
<organism evidence="8 9">
    <name type="scientific">Bdellovibrio bacteriovorus</name>
    <dbReference type="NCBI Taxonomy" id="959"/>
    <lineage>
        <taxon>Bacteria</taxon>
        <taxon>Pseudomonadati</taxon>
        <taxon>Bdellovibrionota</taxon>
        <taxon>Bdellovibrionia</taxon>
        <taxon>Bdellovibrionales</taxon>
        <taxon>Pseudobdellovibrionaceae</taxon>
        <taxon>Bdellovibrio</taxon>
    </lineage>
</organism>
<dbReference type="InterPro" id="IPR040573">
    <property type="entry name" value="TSP_N"/>
</dbReference>
<dbReference type="Gene3D" id="2.30.42.10">
    <property type="match status" value="1"/>
</dbReference>
<comment type="similarity">
    <text evidence="1 5">Belongs to the peptidase S41A family.</text>
</comment>
<dbReference type="InterPro" id="IPR036034">
    <property type="entry name" value="PDZ_sf"/>
</dbReference>
<dbReference type="GO" id="GO:0030288">
    <property type="term" value="C:outer membrane-bounded periplasmic space"/>
    <property type="evidence" value="ECO:0007669"/>
    <property type="project" value="TreeGrafter"/>
</dbReference>
<evidence type="ECO:0000256" key="3">
    <source>
        <dbReference type="ARBA" id="ARBA00022801"/>
    </source>
</evidence>
<feature type="domain" description="PDZ" evidence="7">
    <location>
        <begin position="229"/>
        <end position="299"/>
    </location>
</feature>
<evidence type="ECO:0000256" key="5">
    <source>
        <dbReference type="RuleBase" id="RU004404"/>
    </source>
</evidence>
<dbReference type="SUPFAM" id="SSF50156">
    <property type="entry name" value="PDZ domain-like"/>
    <property type="match status" value="1"/>
</dbReference>
<dbReference type="NCBIfam" id="TIGR00225">
    <property type="entry name" value="prc"/>
    <property type="match status" value="1"/>
</dbReference>
<dbReference type="SUPFAM" id="SSF52096">
    <property type="entry name" value="ClpP/crotonase"/>
    <property type="match status" value="1"/>
</dbReference>
<dbReference type="CDD" id="cd07560">
    <property type="entry name" value="Peptidase_S41_CPP"/>
    <property type="match status" value="1"/>
</dbReference>
<dbReference type="Pfam" id="PF03572">
    <property type="entry name" value="Peptidase_S41"/>
    <property type="match status" value="1"/>
</dbReference>
<accession>A0A1Z3NAS6</accession>
<dbReference type="CDD" id="cd06782">
    <property type="entry name" value="cpPDZ_CPP-like"/>
    <property type="match status" value="1"/>
</dbReference>
<dbReference type="InterPro" id="IPR001478">
    <property type="entry name" value="PDZ"/>
</dbReference>
<sequence>MSSFSKGVRGFIIAGSLAVSSLASAQLKEGLECRYLTVIEQGFLANHVKYSNRDTDLQNRVIEQYLKRLDPSKIYLTQGDVDAIRKSAGNVFDKTKNRDCSFLDAAQKIVLERVKDRSEFAKKYLGKDFKFESATEFTFDPEKKTWPKDSAEANEYLKKYIQFQIGNYMATDMKMDEAKKNVIKNYERAVKRTADTTQDDLFSGYLDSFARALDPHSSFFSRDVLEDFEIQMRLSLEGIGATLSSQDGFTVVEQLVPGGAAAKSGLIEPQDKIVAVGQEKGAMENVIDMDLKDVVKKIRGNKGTKVRLTILRKSGEGKKRFDVTLTREKVNLEDEAASIIYQDREINGQKKKIGVINFPSFYADSRRGGRSSAADMKKLIKEANEKKVDGLVLDLSNNGGGSLEDAVKIAGLFFQTGNVVKQSSKNEGRAESALRDTDPMVDWAGPLVVLTSRISASASEIVSGTLQDYKRAVVVGGDHTYGKGSVQSVLPIPNNLGAIKVTVGMFFVPGGKSTQHRGVDADIVLPGPFSADDIGEKYMDYSLPPKTIESFLSPDAYVKEGPGAWKEIKPEWLKSLRERSGERVAKNDEFKKIVEELNKAKARGKVIRVSEVLKDKNEKEKKDKAKKTASKAKKNEEYLKRPDIMEAENVLLDLIQLEDGKSLVPQQKQANAK</sequence>
<dbReference type="PANTHER" id="PTHR32060">
    <property type="entry name" value="TAIL-SPECIFIC PROTEASE"/>
    <property type="match status" value="1"/>
</dbReference>